<keyword evidence="5" id="KW-1003">Cell membrane</keyword>
<dbReference type="GO" id="GO:0050071">
    <property type="term" value="F:phosphatidylglycerol lysyltransferase activity"/>
    <property type="evidence" value="ECO:0007669"/>
    <property type="project" value="UniProtKB-EC"/>
</dbReference>
<feature type="transmembrane region" description="Helical" evidence="14">
    <location>
        <begin position="384"/>
        <end position="403"/>
    </location>
</feature>
<evidence type="ECO:0000256" key="11">
    <source>
        <dbReference type="ARBA" id="ARBA00023251"/>
    </source>
</evidence>
<proteinExistence type="inferred from homology"/>
<feature type="transmembrane region" description="Helical" evidence="14">
    <location>
        <begin position="254"/>
        <end position="273"/>
    </location>
</feature>
<reference evidence="16 17" key="1">
    <citation type="submission" date="2020-08" db="EMBL/GenBank/DDBJ databases">
        <title>Genomic Encyclopedia of Type Strains, Phase IV (KMG-IV): sequencing the most valuable type-strain genomes for metagenomic binning, comparative biology and taxonomic classification.</title>
        <authorList>
            <person name="Goeker M."/>
        </authorList>
    </citation>
    <scope>NUCLEOTIDE SEQUENCE [LARGE SCALE GENOMIC DNA]</scope>
    <source>
        <strain evidence="16 17">DSM 16268</strain>
    </source>
</reference>
<dbReference type="InterPro" id="IPR024320">
    <property type="entry name" value="LPG_synthase_C"/>
</dbReference>
<keyword evidence="17" id="KW-1185">Reference proteome</keyword>
<dbReference type="GO" id="GO:0055091">
    <property type="term" value="P:phospholipid homeostasis"/>
    <property type="evidence" value="ECO:0007669"/>
    <property type="project" value="TreeGrafter"/>
</dbReference>
<name>A0A7W9FPG1_9HYPH</name>
<evidence type="ECO:0000256" key="4">
    <source>
        <dbReference type="ARBA" id="ARBA00021546"/>
    </source>
</evidence>
<dbReference type="NCBIfam" id="NF033480">
    <property type="entry name" value="bifunc_MprF"/>
    <property type="match status" value="1"/>
</dbReference>
<feature type="transmembrane region" description="Helical" evidence="14">
    <location>
        <begin position="225"/>
        <end position="247"/>
    </location>
</feature>
<sequence>MVVHSDSVAAQRLARLRLRAAHLVARHRPLIGRVAFLLVVLLAAATITNLLDEIVWSDLMDALGAMPLWRPIAAVTLTAVSFVALSAYDFMALRFVGHRIAARSVVLTSFCAYAVGNAAGFGPLTGGAIRFRFYGPHGVPPEDAARIVGYVTAAFGIGLAALTSLGLLIDARHLSETIGVPSLVLRLVGIVILVLVVALLAQSLQPHRGLKLRGTVVRLPPARDILIQLVATLVDVAAAAGTLWVLLPPDTVPLPAFIAIYAVAVGVGIASHVPGGLGVFETVVLAALAGAAPLESVLGALVLYRIVYYVLPLLVAVVLVAVAELRRFARDPSAALVAEAGAALAPLVLGTLMLVVATMLIFSGVTPSDDAGEALLARFVPLDLVEAAHFVSSILGVFLLLVARGLVHRLDGAWWAGVVTLAVAFVFAFLKGFAYIEATLIAVLLVALLASRREFRRPASLLHQRLTPAWWLAVATLVIAAVTILIFAYKDVEYTHRLWWQFEFGADAPRSLRALLGIALAVAAGAGWLLLRSPKIPVPPPGAEEIARAVAIVAEQPVADANLVRMGDKSLMFSEDGRAFIMYGRRGQSWIALFDPIGPRDAWHDLVWRFVETAREAGGRAVFYQVGPQSLSLYADAGLSAFKLGEMAHIPLEGFDLKGSKRSSFRHAVNRAERDGVRFAILSPAEAEAAMAELRAVSDAWLAHHAVREKSFSLGHFDPAYLATQPVAVLSVEGRIVAFANIATGGDKAQVTVDLMRFSPDAPNGAMETLFVHVLMHYKAEGYREFVLGMAPLAGLSESPVAPLWHRVGRAAFEHGRAFYNFHGLRAFKNKFQPVWEPRYMAVSGGINPVLALRDVTAHISRGMHGLVSK</sequence>
<keyword evidence="7 14" id="KW-0812">Transmembrane</keyword>
<evidence type="ECO:0000256" key="1">
    <source>
        <dbReference type="ARBA" id="ARBA00004651"/>
    </source>
</evidence>
<feature type="transmembrane region" description="Helical" evidence="14">
    <location>
        <begin position="470"/>
        <end position="489"/>
    </location>
</feature>
<feature type="transmembrane region" description="Helical" evidence="14">
    <location>
        <begin position="512"/>
        <end position="531"/>
    </location>
</feature>
<evidence type="ECO:0000256" key="5">
    <source>
        <dbReference type="ARBA" id="ARBA00022475"/>
    </source>
</evidence>
<keyword evidence="16" id="KW-0012">Acyltransferase</keyword>
<feature type="transmembrane region" description="Helical" evidence="14">
    <location>
        <begin position="71"/>
        <end position="93"/>
    </location>
</feature>
<dbReference type="InterPro" id="IPR051211">
    <property type="entry name" value="PG_lysyltransferase"/>
</dbReference>
<feature type="domain" description="Phosphatidylglycerol lysyltransferase C-terminal" evidence="15">
    <location>
        <begin position="559"/>
        <end position="842"/>
    </location>
</feature>
<dbReference type="InterPro" id="IPR022791">
    <property type="entry name" value="L-PG_synthase/AglD"/>
</dbReference>
<keyword evidence="6 16" id="KW-0808">Transferase</keyword>
<feature type="transmembrane region" description="Helical" evidence="14">
    <location>
        <begin position="30"/>
        <end position="51"/>
    </location>
</feature>
<dbReference type="Proteomes" id="UP000523821">
    <property type="component" value="Unassembled WGS sequence"/>
</dbReference>
<dbReference type="EC" id="2.3.2.3" evidence="3"/>
<evidence type="ECO:0000256" key="14">
    <source>
        <dbReference type="SAM" id="Phobius"/>
    </source>
</evidence>
<dbReference type="GO" id="GO:0046677">
    <property type="term" value="P:response to antibiotic"/>
    <property type="evidence" value="ECO:0007669"/>
    <property type="project" value="UniProtKB-KW"/>
</dbReference>
<keyword evidence="9" id="KW-0443">Lipid metabolism</keyword>
<feature type="transmembrane region" description="Helical" evidence="14">
    <location>
        <begin position="410"/>
        <end position="427"/>
    </location>
</feature>
<comment type="caution">
    <text evidence="16">The sequence shown here is derived from an EMBL/GenBank/DDBJ whole genome shotgun (WGS) entry which is preliminary data.</text>
</comment>
<accession>A0A7W9FPG1</accession>
<evidence type="ECO:0000256" key="2">
    <source>
        <dbReference type="ARBA" id="ARBA00008627"/>
    </source>
</evidence>
<dbReference type="GO" id="GO:0006629">
    <property type="term" value="P:lipid metabolic process"/>
    <property type="evidence" value="ECO:0007669"/>
    <property type="project" value="UniProtKB-KW"/>
</dbReference>
<keyword evidence="10 14" id="KW-0472">Membrane</keyword>
<comment type="subcellular location">
    <subcellularLocation>
        <location evidence="1">Cell membrane</location>
        <topology evidence="1">Multi-pass membrane protein</topology>
    </subcellularLocation>
</comment>
<gene>
    <name evidence="16" type="ORF">GGQ63_003553</name>
</gene>
<dbReference type="PANTHER" id="PTHR34697:SF2">
    <property type="entry name" value="PHOSPHATIDYLGLYCEROL LYSYLTRANSFERASE"/>
    <property type="match status" value="1"/>
</dbReference>
<dbReference type="GO" id="GO:0005886">
    <property type="term" value="C:plasma membrane"/>
    <property type="evidence" value="ECO:0007669"/>
    <property type="project" value="UniProtKB-SubCell"/>
</dbReference>
<keyword evidence="11" id="KW-0046">Antibiotic resistance</keyword>
<feature type="transmembrane region" description="Helical" evidence="14">
    <location>
        <begin position="337"/>
        <end position="364"/>
    </location>
</feature>
<dbReference type="PANTHER" id="PTHR34697">
    <property type="entry name" value="PHOSPHATIDYLGLYCEROL LYSYLTRANSFERASE"/>
    <property type="match status" value="1"/>
</dbReference>
<dbReference type="RefSeq" id="WP_183857906.1">
    <property type="nucleotide sequence ID" value="NZ_JACHOO010000008.1"/>
</dbReference>
<dbReference type="Pfam" id="PF09924">
    <property type="entry name" value="LPG_synthase_C"/>
    <property type="match status" value="1"/>
</dbReference>
<evidence type="ECO:0000256" key="12">
    <source>
        <dbReference type="ARBA" id="ARBA00031899"/>
    </source>
</evidence>
<keyword evidence="8 14" id="KW-1133">Transmembrane helix</keyword>
<feature type="transmembrane region" description="Helical" evidence="14">
    <location>
        <begin position="105"/>
        <end position="127"/>
    </location>
</feature>
<protein>
    <recommendedName>
        <fullName evidence="4">Phosphatidylglycerol lysyltransferase</fullName>
        <ecNumber evidence="3">2.3.2.3</ecNumber>
    </recommendedName>
    <alternativeName>
        <fullName evidence="12">Lysylphosphatidylglycerol synthase</fullName>
    </alternativeName>
</protein>
<organism evidence="16 17">
    <name type="scientific">Prosthecomicrobium pneumaticum</name>
    <dbReference type="NCBI Taxonomy" id="81895"/>
    <lineage>
        <taxon>Bacteria</taxon>
        <taxon>Pseudomonadati</taxon>
        <taxon>Pseudomonadota</taxon>
        <taxon>Alphaproteobacteria</taxon>
        <taxon>Hyphomicrobiales</taxon>
        <taxon>Kaistiaceae</taxon>
        <taxon>Prosthecomicrobium</taxon>
    </lineage>
</organism>
<comment type="similarity">
    <text evidence="2">Belongs to the LPG synthase family.</text>
</comment>
<evidence type="ECO:0000259" key="15">
    <source>
        <dbReference type="Pfam" id="PF09924"/>
    </source>
</evidence>
<evidence type="ECO:0000256" key="6">
    <source>
        <dbReference type="ARBA" id="ARBA00022679"/>
    </source>
</evidence>
<evidence type="ECO:0000313" key="16">
    <source>
        <dbReference type="EMBL" id="MBB5754467.1"/>
    </source>
</evidence>
<evidence type="ECO:0000256" key="10">
    <source>
        <dbReference type="ARBA" id="ARBA00023136"/>
    </source>
</evidence>
<evidence type="ECO:0000256" key="8">
    <source>
        <dbReference type="ARBA" id="ARBA00022989"/>
    </source>
</evidence>
<comment type="catalytic activity">
    <reaction evidence="13">
        <text>L-lysyl-tRNA(Lys) + a 1,2-diacyl-sn-glycero-3-phospho-(1'-sn-glycerol) = a 1,2-diacyl-sn-glycero-3-phospho-1'-(3'-O-L-lysyl)-sn-glycerol + tRNA(Lys)</text>
        <dbReference type="Rhea" id="RHEA:10668"/>
        <dbReference type="Rhea" id="RHEA-COMP:9696"/>
        <dbReference type="Rhea" id="RHEA-COMP:9697"/>
        <dbReference type="ChEBI" id="CHEBI:64716"/>
        <dbReference type="ChEBI" id="CHEBI:75792"/>
        <dbReference type="ChEBI" id="CHEBI:78442"/>
        <dbReference type="ChEBI" id="CHEBI:78529"/>
        <dbReference type="EC" id="2.3.2.3"/>
    </reaction>
</comment>
<evidence type="ECO:0000256" key="7">
    <source>
        <dbReference type="ARBA" id="ARBA00022692"/>
    </source>
</evidence>
<dbReference type="EMBL" id="JACHOO010000008">
    <property type="protein sequence ID" value="MBB5754467.1"/>
    <property type="molecule type" value="Genomic_DNA"/>
</dbReference>
<feature type="transmembrane region" description="Helical" evidence="14">
    <location>
        <begin position="183"/>
        <end position="205"/>
    </location>
</feature>
<dbReference type="Pfam" id="PF03706">
    <property type="entry name" value="LPG_synthase_TM"/>
    <property type="match status" value="1"/>
</dbReference>
<evidence type="ECO:0000256" key="9">
    <source>
        <dbReference type="ARBA" id="ARBA00023098"/>
    </source>
</evidence>
<dbReference type="SUPFAM" id="SSF55729">
    <property type="entry name" value="Acyl-CoA N-acyltransferases (Nat)"/>
    <property type="match status" value="1"/>
</dbReference>
<evidence type="ECO:0000313" key="17">
    <source>
        <dbReference type="Proteomes" id="UP000523821"/>
    </source>
</evidence>
<dbReference type="InterPro" id="IPR016181">
    <property type="entry name" value="Acyl_CoA_acyltransferase"/>
</dbReference>
<dbReference type="AlphaFoldDB" id="A0A7W9FPG1"/>
<feature type="transmembrane region" description="Helical" evidence="14">
    <location>
        <begin position="306"/>
        <end position="325"/>
    </location>
</feature>
<evidence type="ECO:0000256" key="13">
    <source>
        <dbReference type="ARBA" id="ARBA00047540"/>
    </source>
</evidence>
<feature type="transmembrane region" description="Helical" evidence="14">
    <location>
        <begin position="147"/>
        <end position="171"/>
    </location>
</feature>
<evidence type="ECO:0000256" key="3">
    <source>
        <dbReference type="ARBA" id="ARBA00012014"/>
    </source>
</evidence>